<dbReference type="CDD" id="cd03089">
    <property type="entry name" value="PMM_PGM"/>
    <property type="match status" value="1"/>
</dbReference>
<name>A0A1G2FDV6_9BACT</name>
<comment type="caution">
    <text evidence="11">The sequence shown here is derived from an EMBL/GenBank/DDBJ whole genome shotgun (WGS) entry which is preliminary data.</text>
</comment>
<keyword evidence="4" id="KW-0479">Metal-binding</keyword>
<dbReference type="Pfam" id="PF02878">
    <property type="entry name" value="PGM_PMM_I"/>
    <property type="match status" value="1"/>
</dbReference>
<evidence type="ECO:0000256" key="5">
    <source>
        <dbReference type="ARBA" id="ARBA00022842"/>
    </source>
</evidence>
<dbReference type="GO" id="GO:0046872">
    <property type="term" value="F:metal ion binding"/>
    <property type="evidence" value="ECO:0007669"/>
    <property type="project" value="UniProtKB-KW"/>
</dbReference>
<evidence type="ECO:0000256" key="6">
    <source>
        <dbReference type="ARBA" id="ARBA00023235"/>
    </source>
</evidence>
<dbReference type="STRING" id="1801997.A3J64_00335"/>
<dbReference type="InterPro" id="IPR016055">
    <property type="entry name" value="A-D-PHexomutase_a/b/a-I/II/III"/>
</dbReference>
<dbReference type="Pfam" id="PF00408">
    <property type="entry name" value="PGM_PMM_IV"/>
    <property type="match status" value="1"/>
</dbReference>
<dbReference type="PANTHER" id="PTHR43771:SF2">
    <property type="entry name" value="PHOSPHOMANNOMUTASE_PHOSPHOGLUCOMUTASE"/>
    <property type="match status" value="1"/>
</dbReference>
<dbReference type="InterPro" id="IPR036900">
    <property type="entry name" value="A-D-PHexomutase_C_sf"/>
</dbReference>
<organism evidence="11 12">
    <name type="scientific">Candidatus Portnoybacteria bacterium RIFCSPHIGHO2_12_FULL_38_9</name>
    <dbReference type="NCBI Taxonomy" id="1801997"/>
    <lineage>
        <taxon>Bacteria</taxon>
        <taxon>Candidatus Portnoyibacteriota</taxon>
    </lineage>
</organism>
<evidence type="ECO:0000256" key="4">
    <source>
        <dbReference type="ARBA" id="ARBA00022723"/>
    </source>
</evidence>
<evidence type="ECO:0000256" key="1">
    <source>
        <dbReference type="ARBA" id="ARBA00001946"/>
    </source>
</evidence>
<evidence type="ECO:0008006" key="13">
    <source>
        <dbReference type="Google" id="ProtNLM"/>
    </source>
</evidence>
<evidence type="ECO:0000259" key="8">
    <source>
        <dbReference type="Pfam" id="PF02878"/>
    </source>
</evidence>
<evidence type="ECO:0000259" key="7">
    <source>
        <dbReference type="Pfam" id="PF00408"/>
    </source>
</evidence>
<dbReference type="InterPro" id="IPR005843">
    <property type="entry name" value="A-D-PHexomutase_C"/>
</dbReference>
<feature type="domain" description="Alpha-D-phosphohexomutase alpha/beta/alpha" evidence="8">
    <location>
        <begin position="8"/>
        <end position="136"/>
    </location>
</feature>
<dbReference type="PRINTS" id="PR00509">
    <property type="entry name" value="PGMPMM"/>
</dbReference>
<dbReference type="Gene3D" id="3.40.120.10">
    <property type="entry name" value="Alpha-D-Glucose-1,6-Bisphosphate, subunit A, domain 3"/>
    <property type="match status" value="3"/>
</dbReference>
<dbReference type="Pfam" id="PF02880">
    <property type="entry name" value="PGM_PMM_III"/>
    <property type="match status" value="1"/>
</dbReference>
<proteinExistence type="inferred from homology"/>
<dbReference type="AlphaFoldDB" id="A0A1G2FDV6"/>
<protein>
    <recommendedName>
        <fullName evidence="13">Phosphomannomutase</fullName>
    </recommendedName>
</protein>
<sequence>MSKINPYIFRTYDIRGKYPQELNQEVVYKIALAYGRLFPKLKKIVVQTDIRKSGQDLKRGLIKGLKEGNKEIIDIGQGPIPLMYFSVCYYPFDGGIAITASHLPKEYSGLKMQTQNAYPVISDDLEKIKNMVEAGHKTETDNQMAKAEITSFNPEPDYINCLTQKIKFKKPLKIVIDTGNGACGLLPEKIFKKLGCDVKTLFSQYDDSFPNHMPDPYEEKNLVFLQKEVLKQKADLGLAFDGDGDRIGIIDNYGRVVKGDFYLLILAREALKKKKGPVVIEIRTSMAFLEEMGKNKVKTYLTVGHHKAVLDKIKETKAVFGGETTGHLYFPNEYYLYDDAIFASLKIAQITSVKGDLAAYIDTLPRYSASPEIFIPTADKVKHGLIKKLHNYLKKNNYDFIGIDGARINFSNGWALARAANTSPFIKCRFEGKTKKDLFLIEVRAIELFKKAGIKLTKENYQELGLD</sequence>
<evidence type="ECO:0000259" key="9">
    <source>
        <dbReference type="Pfam" id="PF02879"/>
    </source>
</evidence>
<dbReference type="InterPro" id="IPR005845">
    <property type="entry name" value="A-D-PHexomutase_a/b/a-II"/>
</dbReference>
<gene>
    <name evidence="11" type="ORF">A3J64_00335</name>
</gene>
<reference evidence="11 12" key="1">
    <citation type="journal article" date="2016" name="Nat. Commun.">
        <title>Thousands of microbial genomes shed light on interconnected biogeochemical processes in an aquifer system.</title>
        <authorList>
            <person name="Anantharaman K."/>
            <person name="Brown C.T."/>
            <person name="Hug L.A."/>
            <person name="Sharon I."/>
            <person name="Castelle C.J."/>
            <person name="Probst A.J."/>
            <person name="Thomas B.C."/>
            <person name="Singh A."/>
            <person name="Wilkins M.J."/>
            <person name="Karaoz U."/>
            <person name="Brodie E.L."/>
            <person name="Williams K.H."/>
            <person name="Hubbard S.S."/>
            <person name="Banfield J.F."/>
        </authorList>
    </citation>
    <scope>NUCLEOTIDE SEQUENCE [LARGE SCALE GENOMIC DNA]</scope>
</reference>
<keyword evidence="6" id="KW-0413">Isomerase</keyword>
<dbReference type="Pfam" id="PF02879">
    <property type="entry name" value="PGM_PMM_II"/>
    <property type="match status" value="1"/>
</dbReference>
<feature type="domain" description="Alpha-D-phosphohexomutase alpha/beta/alpha" evidence="9">
    <location>
        <begin position="157"/>
        <end position="254"/>
    </location>
</feature>
<feature type="domain" description="Alpha-D-phosphohexomutase C-terminal" evidence="7">
    <location>
        <begin position="392"/>
        <end position="438"/>
    </location>
</feature>
<evidence type="ECO:0000313" key="11">
    <source>
        <dbReference type="EMBL" id="OGZ36244.1"/>
    </source>
</evidence>
<dbReference type="SUPFAM" id="SSF53738">
    <property type="entry name" value="Phosphoglucomutase, first 3 domains"/>
    <property type="match status" value="3"/>
</dbReference>
<evidence type="ECO:0000256" key="3">
    <source>
        <dbReference type="ARBA" id="ARBA00022553"/>
    </source>
</evidence>
<comment type="similarity">
    <text evidence="2">Belongs to the phosphohexose mutase family.</text>
</comment>
<dbReference type="GO" id="GO:0016868">
    <property type="term" value="F:intramolecular phosphotransferase activity"/>
    <property type="evidence" value="ECO:0007669"/>
    <property type="project" value="InterPro"/>
</dbReference>
<comment type="cofactor">
    <cofactor evidence="1">
        <name>Mg(2+)</name>
        <dbReference type="ChEBI" id="CHEBI:18420"/>
    </cofactor>
</comment>
<keyword evidence="5" id="KW-0460">Magnesium</keyword>
<dbReference type="GO" id="GO:0005975">
    <property type="term" value="P:carbohydrate metabolic process"/>
    <property type="evidence" value="ECO:0007669"/>
    <property type="project" value="InterPro"/>
</dbReference>
<dbReference type="InterPro" id="IPR005844">
    <property type="entry name" value="A-D-PHexomutase_a/b/a-I"/>
</dbReference>
<dbReference type="PANTHER" id="PTHR43771">
    <property type="entry name" value="PHOSPHOMANNOMUTASE"/>
    <property type="match status" value="1"/>
</dbReference>
<dbReference type="EMBL" id="MHNB01000029">
    <property type="protein sequence ID" value="OGZ36244.1"/>
    <property type="molecule type" value="Genomic_DNA"/>
</dbReference>
<dbReference type="InterPro" id="IPR005846">
    <property type="entry name" value="A-D-PHexomutase_a/b/a-III"/>
</dbReference>
<dbReference type="Gene3D" id="3.30.310.50">
    <property type="entry name" value="Alpha-D-phosphohexomutase, C-terminal domain"/>
    <property type="match status" value="1"/>
</dbReference>
<dbReference type="InterPro" id="IPR005841">
    <property type="entry name" value="Alpha-D-phosphohexomutase_SF"/>
</dbReference>
<dbReference type="SUPFAM" id="SSF55957">
    <property type="entry name" value="Phosphoglucomutase, C-terminal domain"/>
    <property type="match status" value="1"/>
</dbReference>
<evidence type="ECO:0000313" key="12">
    <source>
        <dbReference type="Proteomes" id="UP000177061"/>
    </source>
</evidence>
<feature type="domain" description="Alpha-D-phosphohexomutase alpha/beta/alpha" evidence="10">
    <location>
        <begin position="259"/>
        <end position="362"/>
    </location>
</feature>
<dbReference type="Proteomes" id="UP000177061">
    <property type="component" value="Unassembled WGS sequence"/>
</dbReference>
<evidence type="ECO:0000256" key="2">
    <source>
        <dbReference type="ARBA" id="ARBA00010231"/>
    </source>
</evidence>
<evidence type="ECO:0000259" key="10">
    <source>
        <dbReference type="Pfam" id="PF02880"/>
    </source>
</evidence>
<accession>A0A1G2FDV6</accession>
<keyword evidence="3" id="KW-0597">Phosphoprotein</keyword>